<keyword evidence="6" id="KW-0378">Hydrolase</keyword>
<feature type="compositionally biased region" description="Pro residues" evidence="11">
    <location>
        <begin position="434"/>
        <end position="446"/>
    </location>
</feature>
<evidence type="ECO:0000313" key="13">
    <source>
        <dbReference type="Proteomes" id="UP000808372"/>
    </source>
</evidence>
<evidence type="ECO:0000256" key="8">
    <source>
        <dbReference type="ARBA" id="ARBA00023242"/>
    </source>
</evidence>
<feature type="compositionally biased region" description="Low complexity" evidence="11">
    <location>
        <begin position="421"/>
        <end position="433"/>
    </location>
</feature>
<evidence type="ECO:0000313" key="14">
    <source>
        <dbReference type="RefSeq" id="XP_038843940.1"/>
    </source>
</evidence>
<feature type="compositionally biased region" description="Polar residues" evidence="11">
    <location>
        <begin position="602"/>
        <end position="613"/>
    </location>
</feature>
<protein>
    <recommendedName>
        <fullName evidence="9">5'-(N(7)-methylguanosine 5'-triphospho)-[mRNA] hydrolase</fullName>
        <ecNumber evidence="9">3.6.1.62</ecNumber>
    </recommendedName>
</protein>
<dbReference type="GO" id="GO:0000932">
    <property type="term" value="C:P-body"/>
    <property type="evidence" value="ECO:0007669"/>
    <property type="project" value="TreeGrafter"/>
</dbReference>
<keyword evidence="13" id="KW-1185">Reference proteome</keyword>
<organism evidence="13 14">
    <name type="scientific">Salvelinus namaycush</name>
    <name type="common">Lake trout</name>
    <name type="synonym">Salmo namaycush</name>
    <dbReference type="NCBI Taxonomy" id="8040"/>
    <lineage>
        <taxon>Eukaryota</taxon>
        <taxon>Metazoa</taxon>
        <taxon>Chordata</taxon>
        <taxon>Craniata</taxon>
        <taxon>Vertebrata</taxon>
        <taxon>Euteleostomi</taxon>
        <taxon>Actinopterygii</taxon>
        <taxon>Neopterygii</taxon>
        <taxon>Teleostei</taxon>
        <taxon>Protacanthopterygii</taxon>
        <taxon>Salmoniformes</taxon>
        <taxon>Salmonidae</taxon>
        <taxon>Salmoninae</taxon>
        <taxon>Salvelinus</taxon>
    </lineage>
</organism>
<dbReference type="InterPro" id="IPR010334">
    <property type="entry name" value="Dcp1"/>
</dbReference>
<dbReference type="AlphaFoldDB" id="A0A8U0QIF8"/>
<keyword evidence="4" id="KW-0963">Cytoplasm</keyword>
<dbReference type="GeneID" id="120043430"/>
<dbReference type="GO" id="GO:0003729">
    <property type="term" value="F:mRNA binding"/>
    <property type="evidence" value="ECO:0007669"/>
    <property type="project" value="TreeGrafter"/>
</dbReference>
<dbReference type="GO" id="GO:0005634">
    <property type="term" value="C:nucleus"/>
    <property type="evidence" value="ECO:0007669"/>
    <property type="project" value="UniProtKB-SubCell"/>
</dbReference>
<evidence type="ECO:0000256" key="3">
    <source>
        <dbReference type="ARBA" id="ARBA00008778"/>
    </source>
</evidence>
<evidence type="ECO:0000256" key="2">
    <source>
        <dbReference type="ARBA" id="ARBA00004496"/>
    </source>
</evidence>
<evidence type="ECO:0000256" key="6">
    <source>
        <dbReference type="ARBA" id="ARBA00022801"/>
    </source>
</evidence>
<dbReference type="PANTHER" id="PTHR16290">
    <property type="entry name" value="TRANSCRIPTION FACTOR SMIF DECAPPING ENZYME DCP1"/>
    <property type="match status" value="1"/>
</dbReference>
<feature type="region of interest" description="Disordered" evidence="11">
    <location>
        <begin position="254"/>
        <end position="405"/>
    </location>
</feature>
<dbReference type="SUPFAM" id="SSF50729">
    <property type="entry name" value="PH domain-like"/>
    <property type="match status" value="1"/>
</dbReference>
<dbReference type="Proteomes" id="UP000808372">
    <property type="component" value="Unplaced"/>
</dbReference>
<comment type="subcellular location">
    <subcellularLocation>
        <location evidence="2">Cytoplasm</location>
    </subcellularLocation>
    <subcellularLocation>
        <location evidence="1">Nucleus</location>
    </subcellularLocation>
</comment>
<comment type="catalytic activity">
    <reaction evidence="10">
        <text>a 5'-end (N(7)-methyl 5'-triphosphoguanosine)-ribonucleoside in mRNA + H2O = N(7)-methyl-GDP + a 5'-end phospho-ribonucleoside in mRNA + 2 H(+)</text>
        <dbReference type="Rhea" id="RHEA:67484"/>
        <dbReference type="Rhea" id="RHEA-COMP:15692"/>
        <dbReference type="Rhea" id="RHEA-COMP:17167"/>
        <dbReference type="ChEBI" id="CHEBI:15377"/>
        <dbReference type="ChEBI" id="CHEBI:15378"/>
        <dbReference type="ChEBI" id="CHEBI:63714"/>
        <dbReference type="ChEBI" id="CHEBI:138282"/>
        <dbReference type="ChEBI" id="CHEBI:156461"/>
        <dbReference type="EC" id="3.6.1.62"/>
    </reaction>
    <physiologicalReaction direction="left-to-right" evidence="10">
        <dbReference type="Rhea" id="RHEA:67485"/>
    </physiologicalReaction>
</comment>
<feature type="region of interest" description="Disordered" evidence="11">
    <location>
        <begin position="658"/>
        <end position="690"/>
    </location>
</feature>
<keyword evidence="8" id="KW-0539">Nucleus</keyword>
<dbReference type="FunFam" id="2.30.29.30:FF:000097">
    <property type="entry name" value="Putative mRNA-decapping enzyme 1A"/>
    <property type="match status" value="1"/>
</dbReference>
<dbReference type="Pfam" id="PF16741">
    <property type="entry name" value="mRNA_decap_C"/>
    <property type="match status" value="1"/>
</dbReference>
<evidence type="ECO:0000256" key="5">
    <source>
        <dbReference type="ARBA" id="ARBA00022553"/>
    </source>
</evidence>
<feature type="compositionally biased region" description="Low complexity" evidence="11">
    <location>
        <begin position="516"/>
        <end position="541"/>
    </location>
</feature>
<feature type="region of interest" description="Disordered" evidence="11">
    <location>
        <begin position="569"/>
        <end position="620"/>
    </location>
</feature>
<evidence type="ECO:0000256" key="9">
    <source>
        <dbReference type="ARBA" id="ARBA00026102"/>
    </source>
</evidence>
<dbReference type="EC" id="3.6.1.62" evidence="9"/>
<sequence>MTASSSGGNTCLTAKGLDISLAALQRQDPYINNIVDVASQVALYTFNNRSNEWEKTDVEGTLFVYTRLASPRHGFTIMNRLSMENLTEPITKDLDFQLQDPFLLYRNARLAIYGIWFYDKADCQRIAELMKYLTKQEQALAQRGQQGQGGLVSPRALEAAGNPGKGQGVDILQMLTKARNEYDKGGQPEPKEIGGCRVLNANPSLIKPIPVKPMERYPHPGLQERPVQDSQGEPRPLSLATLFGVQQPRAELVSPMAASGSRGPGSQPQGKPGGVRPAVARSLSYDDPVQSQLQEGGLISGSSPPQHCPAFQKLMKDAASSSQPRNQLQRGGTMEQLQRGGTMEQLQRGGPMEQLQRGGPMEQLQRGGPMEQLQRGGPMEQLQPVSESSENRLHENGAPSVLHHRTQARQDPIQRLFQNQPTSTTPSMTTSAPCCPPPLQQPPPLIPGLQSAHPQPLLVDVLGFPGSQHHHVHLPPHQAQPFYFSPTKPPQMLVPMLPSHPSQSQPPHQPQPGHPQPQSQPCHPFHPFQHPQPLYLQPLPGHLQPGQLTGVVSPHELLQRLQLVQQEQSLVPEPTRPSSNLAPRFHEPAPLAPSAPPAMGQHGQQAAHSTARSLDSLADKTSAGTAAQKFQVISPQRIPATVAPTLLLSPSVFSQAKRPQAKASGVTHCPPGPHPPSALLAPDNPQPRGLSKSQLQATLLHLIQNDTSFLDTIYESYVHRFSTEATASQF</sequence>
<dbReference type="GO" id="GO:0008047">
    <property type="term" value="F:enzyme activator activity"/>
    <property type="evidence" value="ECO:0007669"/>
    <property type="project" value="InterPro"/>
</dbReference>
<reference evidence="14" key="1">
    <citation type="submission" date="2025-08" db="UniProtKB">
        <authorList>
            <consortium name="RefSeq"/>
        </authorList>
    </citation>
    <scope>IDENTIFICATION</scope>
    <source>
        <tissue evidence="14">White muscle</tissue>
    </source>
</reference>
<gene>
    <name evidence="14" type="primary">LOC120043430</name>
</gene>
<feature type="domain" description="mRNA-decapping enzyme C-terminal" evidence="12">
    <location>
        <begin position="689"/>
        <end position="725"/>
    </location>
</feature>
<evidence type="ECO:0000259" key="12">
    <source>
        <dbReference type="Pfam" id="PF16741"/>
    </source>
</evidence>
<keyword evidence="7" id="KW-0866">Nonsense-mediated mRNA decay</keyword>
<evidence type="ECO:0000256" key="10">
    <source>
        <dbReference type="ARBA" id="ARBA00047661"/>
    </source>
</evidence>
<dbReference type="PANTHER" id="PTHR16290:SF5">
    <property type="entry name" value="MRNA-DECAPPING ENZYME 1B"/>
    <property type="match status" value="1"/>
</dbReference>
<dbReference type="InterPro" id="IPR031953">
    <property type="entry name" value="mRNA_decap_C"/>
</dbReference>
<proteinExistence type="inferred from homology"/>
<feature type="region of interest" description="Disordered" evidence="11">
    <location>
        <begin position="469"/>
        <end position="541"/>
    </location>
</feature>
<dbReference type="InterPro" id="IPR011993">
    <property type="entry name" value="PH-like_dom_sf"/>
</dbReference>
<evidence type="ECO:0000256" key="7">
    <source>
        <dbReference type="ARBA" id="ARBA00023161"/>
    </source>
</evidence>
<evidence type="ECO:0000256" key="11">
    <source>
        <dbReference type="SAM" id="MobiDB-lite"/>
    </source>
</evidence>
<accession>A0A8U0QIF8</accession>
<keyword evidence="5" id="KW-0597">Phosphoprotein</keyword>
<dbReference type="GO" id="GO:0140933">
    <property type="term" value="F:5'-(N(7)-methylguanosine 5'-triphospho)-[mRNA] hydrolase activity"/>
    <property type="evidence" value="ECO:0007669"/>
    <property type="project" value="UniProtKB-EC"/>
</dbReference>
<evidence type="ECO:0000256" key="1">
    <source>
        <dbReference type="ARBA" id="ARBA00004123"/>
    </source>
</evidence>
<feature type="region of interest" description="Disordered" evidence="11">
    <location>
        <begin position="209"/>
        <end position="235"/>
    </location>
</feature>
<dbReference type="Pfam" id="PF06058">
    <property type="entry name" value="DCP1"/>
    <property type="match status" value="1"/>
</dbReference>
<dbReference type="GO" id="GO:0031087">
    <property type="term" value="P:deadenylation-independent decapping of nuclear-transcribed mRNA"/>
    <property type="evidence" value="ECO:0007669"/>
    <property type="project" value="TreeGrafter"/>
</dbReference>
<feature type="compositionally biased region" description="Polar residues" evidence="11">
    <location>
        <begin position="319"/>
        <end position="330"/>
    </location>
</feature>
<dbReference type="CDD" id="cd09804">
    <property type="entry name" value="Dcp1"/>
    <property type="match status" value="1"/>
</dbReference>
<comment type="similarity">
    <text evidence="3">Belongs to the DCP1 family.</text>
</comment>
<dbReference type="RefSeq" id="XP_038843940.1">
    <property type="nucleotide sequence ID" value="XM_038988012.1"/>
</dbReference>
<dbReference type="Gene3D" id="6.10.140.2030">
    <property type="match status" value="1"/>
</dbReference>
<dbReference type="GO" id="GO:0006397">
    <property type="term" value="P:mRNA processing"/>
    <property type="evidence" value="ECO:0007669"/>
    <property type="project" value="UniProtKB-KW"/>
</dbReference>
<feature type="region of interest" description="Disordered" evidence="11">
    <location>
        <begin position="419"/>
        <end position="452"/>
    </location>
</feature>
<dbReference type="GO" id="GO:0000184">
    <property type="term" value="P:nuclear-transcribed mRNA catabolic process, nonsense-mediated decay"/>
    <property type="evidence" value="ECO:0007669"/>
    <property type="project" value="UniProtKB-KW"/>
</dbReference>
<dbReference type="GO" id="GO:0000290">
    <property type="term" value="P:deadenylation-dependent decapping of nuclear-transcribed mRNA"/>
    <property type="evidence" value="ECO:0007669"/>
    <property type="project" value="InterPro"/>
</dbReference>
<dbReference type="KEGG" id="snh:120043430"/>
<dbReference type="Gene3D" id="2.30.29.30">
    <property type="entry name" value="Pleckstrin-homology domain (PH domain)/Phosphotyrosine-binding domain (PTB)"/>
    <property type="match status" value="1"/>
</dbReference>
<feature type="compositionally biased region" description="Low complexity" evidence="11">
    <location>
        <begin position="259"/>
        <end position="270"/>
    </location>
</feature>
<evidence type="ECO:0000256" key="4">
    <source>
        <dbReference type="ARBA" id="ARBA00022490"/>
    </source>
</evidence>
<feature type="compositionally biased region" description="Polar residues" evidence="11">
    <location>
        <begin position="289"/>
        <end position="305"/>
    </location>
</feature>
<name>A0A8U0QIF8_SALNM</name>